<evidence type="ECO:0000313" key="4">
    <source>
        <dbReference type="Proteomes" id="UP000663838"/>
    </source>
</evidence>
<evidence type="ECO:0000256" key="1">
    <source>
        <dbReference type="SAM" id="Coils"/>
    </source>
</evidence>
<dbReference type="AlphaFoldDB" id="A0A821PGQ3"/>
<evidence type="ECO:0000313" key="3">
    <source>
        <dbReference type="EMBL" id="CAF4804401.1"/>
    </source>
</evidence>
<organism evidence="3 4">
    <name type="scientific">Rotaria socialis</name>
    <dbReference type="NCBI Taxonomy" id="392032"/>
    <lineage>
        <taxon>Eukaryota</taxon>
        <taxon>Metazoa</taxon>
        <taxon>Spiralia</taxon>
        <taxon>Gnathifera</taxon>
        <taxon>Rotifera</taxon>
        <taxon>Eurotatoria</taxon>
        <taxon>Bdelloidea</taxon>
        <taxon>Philodinida</taxon>
        <taxon>Philodinidae</taxon>
        <taxon>Rotaria</taxon>
    </lineage>
</organism>
<dbReference type="EMBL" id="CAJOBS010002283">
    <property type="protein sequence ID" value="CAF4804401.1"/>
    <property type="molecule type" value="Genomic_DNA"/>
</dbReference>
<feature type="coiled-coil region" evidence="1">
    <location>
        <begin position="962"/>
        <end position="1010"/>
    </location>
</feature>
<name>A0A821PGQ3_9BILA</name>
<dbReference type="Pfam" id="PF06869">
    <property type="entry name" value="DUF1258"/>
    <property type="match status" value="1"/>
</dbReference>
<feature type="region of interest" description="Disordered" evidence="2">
    <location>
        <begin position="894"/>
        <end position="924"/>
    </location>
</feature>
<feature type="compositionally biased region" description="Polar residues" evidence="2">
    <location>
        <begin position="896"/>
        <end position="924"/>
    </location>
</feature>
<dbReference type="PANTHER" id="PTHR46579">
    <property type="entry name" value="F5/8 TYPE C DOMAIN-CONTAINING PROTEIN-RELATED"/>
    <property type="match status" value="1"/>
</dbReference>
<protein>
    <submittedName>
        <fullName evidence="3">Uncharacterized protein</fullName>
    </submittedName>
</protein>
<dbReference type="Proteomes" id="UP000663838">
    <property type="component" value="Unassembled WGS sequence"/>
</dbReference>
<comment type="caution">
    <text evidence="3">The sequence shown here is derived from an EMBL/GenBank/DDBJ whole genome shotgun (WGS) entry which is preliminary data.</text>
</comment>
<accession>A0A821PGQ3</accession>
<sequence length="1159" mass="134924">MDWLELELAIEYDQHNRRKRYNKTNIQRRTKRLQKQERIYPDLLMSTQGKQNERAETARSNTVDFHNNIFIDHYEDEQQDFIHLNEYTLQNDNENHDEIIGNLSFHIYDDSEDNGLALSCDDGSNEASALLLHHYTSNTTLDYCERFMIIARQSHISKIHTNSFLSLIKSGLPVPNTMPSTEKQIRDLLGVQELFTKRSVCLLCSLDFDYKQITCPRCSTSNKTRVAFVYDGDIEVIIKNVMLRLYSNIDEYKVKIKANDDVDKTRDIPFGSLYQQLLKKNNHEEIISLLLHIDGVSVAKSSKLKMWMLSACFVELHPKLRNRRSNMVPISIWVGFTEPKVKLWLRSAMNKLKAIKSQGINVMNKNHKLIIFGITGDCPAISLICNFINHNGYYCCWFCFIKGEHIGHKRQYRYSSLILRTAEQYSKGSKKAERKKNNIYGHLGKTMLDDILDLPLPNAVVIDYLHVTLLGHAKAIILSIYRQLKPIQREQLNIQLRNQKFPHFFNRKIRSMDNFAFVKGTEVRNLLFYGLLPHMNLLLPSEQYAHLALYVIAIRLLHSGHIFGNKTNEIADRLFSRFYVDHELFYDQLQPFKLHLHAHYSYMYETHGSLCNLGCFGQESFIGAISSEHHGTRYYGDSITYYYNIDLCIQRKKIRKATIDGPYDLSSTTSNDYDYMNQIHSSLCMCTDLSSCCLIYRRFIMKNETFHSLIYNRRQTSVSYFVQYSLANGAIEYRFGIIEFFFVCNSVNYAIIKHHRIKELCMSTMTNNDSQIVKKRAIKPKTQYSPSNPTTATTYHLTFDNDTKKMMIVGHSSIKRFVNDDKAVLNDGHTAKIIASGTKEKCMEYWKNHTFSSINNSGESDDENDIVPDLMKQTLQMPSNTFLTPAPIRRKRALINRSNSPDSIFSVSSPKRPNQENRPSTLATRTFDDPSCFCTQRRVTTVSSPISSDDEEVIDGGEEVSLRHIYQELQNTQEHLRDTRSENRDTHHQLKKLTEKINKFQSLFSSKNNEDLERYRDPDGKENFRDTIPFDGRDLLEVPARNAAEYARKLLQEMFKPDELESSLLPSPHAKRFSKVELDQNRFNLLNDAVRTRYRISKHHYISFYKDRIQDSLANCLYNVGIRKKRKQKIQQQKDQQASQQLNIQQQSQISTTLTNVNQ</sequence>
<keyword evidence="1" id="KW-0175">Coiled coil</keyword>
<dbReference type="PANTHER" id="PTHR46579:SF1">
    <property type="entry name" value="F5_8 TYPE C DOMAIN-CONTAINING PROTEIN"/>
    <property type="match status" value="1"/>
</dbReference>
<gene>
    <name evidence="3" type="ORF">TOA249_LOCUS23571</name>
</gene>
<proteinExistence type="predicted"/>
<dbReference type="InterPro" id="IPR009667">
    <property type="entry name" value="DUF1258"/>
</dbReference>
<reference evidence="3" key="1">
    <citation type="submission" date="2021-02" db="EMBL/GenBank/DDBJ databases">
        <authorList>
            <person name="Nowell W R."/>
        </authorList>
    </citation>
    <scope>NUCLEOTIDE SEQUENCE</scope>
</reference>
<evidence type="ECO:0000256" key="2">
    <source>
        <dbReference type="SAM" id="MobiDB-lite"/>
    </source>
</evidence>